<comment type="caution">
    <text evidence="2">The sequence shown here is derived from an EMBL/GenBank/DDBJ whole genome shotgun (WGS) entry which is preliminary data.</text>
</comment>
<dbReference type="InterPro" id="IPR000477">
    <property type="entry name" value="RT_dom"/>
</dbReference>
<dbReference type="Pfam" id="PF00078">
    <property type="entry name" value="RVT_1"/>
    <property type="match status" value="1"/>
</dbReference>
<organism evidence="2 3">
    <name type="scientific">Microthlaspi erraticum</name>
    <dbReference type="NCBI Taxonomy" id="1685480"/>
    <lineage>
        <taxon>Eukaryota</taxon>
        <taxon>Viridiplantae</taxon>
        <taxon>Streptophyta</taxon>
        <taxon>Embryophyta</taxon>
        <taxon>Tracheophyta</taxon>
        <taxon>Spermatophyta</taxon>
        <taxon>Magnoliopsida</taxon>
        <taxon>eudicotyledons</taxon>
        <taxon>Gunneridae</taxon>
        <taxon>Pentapetalae</taxon>
        <taxon>rosids</taxon>
        <taxon>malvids</taxon>
        <taxon>Brassicales</taxon>
        <taxon>Brassicaceae</taxon>
        <taxon>Coluteocarpeae</taxon>
        <taxon>Microthlaspi</taxon>
    </lineage>
</organism>
<dbReference type="Proteomes" id="UP000467841">
    <property type="component" value="Unassembled WGS sequence"/>
</dbReference>
<protein>
    <recommendedName>
        <fullName evidence="1">Reverse transcriptase domain-containing protein</fullName>
    </recommendedName>
</protein>
<dbReference type="PANTHER" id="PTHR46890:SF48">
    <property type="entry name" value="RNA-DIRECTED DNA POLYMERASE"/>
    <property type="match status" value="1"/>
</dbReference>
<gene>
    <name evidence="2" type="ORF">MERR_LOCUS4309</name>
</gene>
<evidence type="ECO:0000259" key="1">
    <source>
        <dbReference type="PROSITE" id="PS50878"/>
    </source>
</evidence>
<keyword evidence="3" id="KW-1185">Reference proteome</keyword>
<dbReference type="OrthoDB" id="1744687at2759"/>
<accession>A0A6D2HKT9</accession>
<sequence>MNAIKENQDELEAALSSSQPDQEAISNLTAALDKKYADEELFWRQRSGIQWLHSGDKNSSFFHAATRGRRARNKFSVIEDVNGTAHFKEKQIARVVEQYYKTIFTSKSNNSLDVISEAISPKITQDMNADLTRIPDDAEITQAIFSIDAEKAPGPDGFSAGFYQSFWDIIGPVVSRDIWLFFETGSLHQRQNETHVCLIPKIKGPRKVSEYRPIALCNTHYKVIAKILINRLQPLLPHLISAQQSAFVPKRAISDNVLITHEIMHYLRISEAKKRCSRAVKTDMSKAYDRIEWDFLQAVLKRFGFHEIWITWIMECVSSVSYSFLINGTPHGRVLPSRGLRQGDPLSPYLFILCTEVLSGLCTKAQDSGMLPGIKVARNSPPINHLLFADDTMFFCRSDARSCETLNSILKRYEAASGQCINLEKSAITFSSKTPLEAKTRVKNTLISPTKEGSANILVSRNTSEEERGTSLQVLLIVFVKERIAGLLASSLVRENKSS</sequence>
<feature type="domain" description="Reverse transcriptase" evidence="1">
    <location>
        <begin position="180"/>
        <end position="447"/>
    </location>
</feature>
<proteinExistence type="predicted"/>
<dbReference type="SUPFAM" id="SSF56672">
    <property type="entry name" value="DNA/RNA polymerases"/>
    <property type="match status" value="1"/>
</dbReference>
<name>A0A6D2HKT9_9BRAS</name>
<dbReference type="PANTHER" id="PTHR46890">
    <property type="entry name" value="NON-LTR RETROLELEMENT REVERSE TRANSCRIPTASE-LIKE PROTEIN-RELATED"/>
    <property type="match status" value="1"/>
</dbReference>
<dbReference type="CDD" id="cd01650">
    <property type="entry name" value="RT_nLTR_like"/>
    <property type="match status" value="1"/>
</dbReference>
<dbReference type="AlphaFoldDB" id="A0A6D2HKT9"/>
<evidence type="ECO:0000313" key="3">
    <source>
        <dbReference type="Proteomes" id="UP000467841"/>
    </source>
</evidence>
<dbReference type="InterPro" id="IPR052343">
    <property type="entry name" value="Retrotransposon-Effector_Assoc"/>
</dbReference>
<dbReference type="InterPro" id="IPR043502">
    <property type="entry name" value="DNA/RNA_pol_sf"/>
</dbReference>
<dbReference type="PROSITE" id="PS50878">
    <property type="entry name" value="RT_POL"/>
    <property type="match status" value="1"/>
</dbReference>
<reference evidence="2" key="1">
    <citation type="submission" date="2020-01" db="EMBL/GenBank/DDBJ databases">
        <authorList>
            <person name="Mishra B."/>
        </authorList>
    </citation>
    <scope>NUCLEOTIDE SEQUENCE [LARGE SCALE GENOMIC DNA]</scope>
</reference>
<evidence type="ECO:0000313" key="2">
    <source>
        <dbReference type="EMBL" id="CAA7017074.1"/>
    </source>
</evidence>
<dbReference type="EMBL" id="CACVBM020000288">
    <property type="protein sequence ID" value="CAA7017074.1"/>
    <property type="molecule type" value="Genomic_DNA"/>
</dbReference>